<dbReference type="InParanoid" id="V4SNZ5"/>
<evidence type="ECO:0000313" key="9">
    <source>
        <dbReference type="Proteomes" id="UP000030687"/>
    </source>
</evidence>
<dbReference type="eggNOG" id="KOG2385">
    <property type="taxonomic scope" value="Eukaryota"/>
</dbReference>
<dbReference type="GO" id="GO:0016020">
    <property type="term" value="C:membrane"/>
    <property type="evidence" value="ECO:0007669"/>
    <property type="project" value="UniProtKB-SubCell"/>
</dbReference>
<feature type="region of interest" description="Disordered" evidence="6">
    <location>
        <begin position="30"/>
        <end position="60"/>
    </location>
</feature>
<evidence type="ECO:0000256" key="4">
    <source>
        <dbReference type="ARBA" id="ARBA00022989"/>
    </source>
</evidence>
<dbReference type="EMBL" id="KI536925">
    <property type="protein sequence ID" value="ESR38795.1"/>
    <property type="molecule type" value="Genomic_DNA"/>
</dbReference>
<dbReference type="Gene3D" id="3.40.50.1820">
    <property type="entry name" value="alpha/beta hydrolase"/>
    <property type="match status" value="1"/>
</dbReference>
<feature type="transmembrane region" description="Helical" evidence="7">
    <location>
        <begin position="356"/>
        <end position="382"/>
    </location>
</feature>
<feature type="region of interest" description="Disordered" evidence="6">
    <location>
        <begin position="135"/>
        <end position="205"/>
    </location>
</feature>
<comment type="subcellular location">
    <subcellularLocation>
        <location evidence="1">Membrane</location>
        <topology evidence="1">Multi-pass membrane protein</topology>
    </subcellularLocation>
</comment>
<dbReference type="Gramene" id="ESR38796">
    <property type="protein sequence ID" value="ESR38796"/>
    <property type="gene ID" value="CICLE_v10025097mg"/>
</dbReference>
<name>V4SNZ5_CITCL</name>
<gene>
    <name evidence="8" type="ORF">CICLE_v10025097mg</name>
</gene>
<dbReference type="AlphaFoldDB" id="V4SNZ5"/>
<evidence type="ECO:0000256" key="3">
    <source>
        <dbReference type="ARBA" id="ARBA00022692"/>
    </source>
</evidence>
<evidence type="ECO:0008006" key="10">
    <source>
        <dbReference type="Google" id="ProtNLM"/>
    </source>
</evidence>
<dbReference type="InterPro" id="IPR007941">
    <property type="entry name" value="DUF726"/>
</dbReference>
<evidence type="ECO:0000256" key="1">
    <source>
        <dbReference type="ARBA" id="ARBA00004141"/>
    </source>
</evidence>
<dbReference type="FunCoup" id="V4SNZ5">
    <property type="interactions" value="1634"/>
</dbReference>
<proteinExistence type="inferred from homology"/>
<feature type="transmembrane region" description="Helical" evidence="7">
    <location>
        <begin position="309"/>
        <end position="336"/>
    </location>
</feature>
<dbReference type="EMBL" id="KI536925">
    <property type="protein sequence ID" value="ESR38796.1"/>
    <property type="molecule type" value="Genomic_DNA"/>
</dbReference>
<comment type="similarity">
    <text evidence="2">Belongs to the TMCO4 family.</text>
</comment>
<dbReference type="OrthoDB" id="277931at2759"/>
<feature type="transmembrane region" description="Helical" evidence="7">
    <location>
        <begin position="477"/>
        <end position="496"/>
    </location>
</feature>
<organism evidence="8 9">
    <name type="scientific">Citrus clementina</name>
    <name type="common">Clementine</name>
    <name type="synonym">Citrus deliciosa x Citrus sinensis</name>
    <dbReference type="NCBI Taxonomy" id="85681"/>
    <lineage>
        <taxon>Eukaryota</taxon>
        <taxon>Viridiplantae</taxon>
        <taxon>Streptophyta</taxon>
        <taxon>Embryophyta</taxon>
        <taxon>Tracheophyta</taxon>
        <taxon>Spermatophyta</taxon>
        <taxon>Magnoliopsida</taxon>
        <taxon>eudicotyledons</taxon>
        <taxon>Gunneridae</taxon>
        <taxon>Pentapetalae</taxon>
        <taxon>rosids</taxon>
        <taxon>malvids</taxon>
        <taxon>Sapindales</taxon>
        <taxon>Rutaceae</taxon>
        <taxon>Aurantioideae</taxon>
        <taxon>Citrus</taxon>
    </lineage>
</organism>
<dbReference type="InterPro" id="IPR029058">
    <property type="entry name" value="AB_hydrolase_fold"/>
</dbReference>
<evidence type="ECO:0000256" key="5">
    <source>
        <dbReference type="ARBA" id="ARBA00023136"/>
    </source>
</evidence>
<dbReference type="SUPFAM" id="SSF53474">
    <property type="entry name" value="alpha/beta-Hydrolases"/>
    <property type="match status" value="1"/>
</dbReference>
<feature type="compositionally biased region" description="Basic and acidic residues" evidence="6">
    <location>
        <begin position="142"/>
        <end position="182"/>
    </location>
</feature>
<keyword evidence="9" id="KW-1185">Reference proteome</keyword>
<evidence type="ECO:0000313" key="8">
    <source>
        <dbReference type="EMBL" id="ESR38796.1"/>
    </source>
</evidence>
<dbReference type="Proteomes" id="UP000030687">
    <property type="component" value="Unassembled WGS sequence"/>
</dbReference>
<evidence type="ECO:0000256" key="6">
    <source>
        <dbReference type="SAM" id="MobiDB-lite"/>
    </source>
</evidence>
<dbReference type="PANTHER" id="PTHR17920">
    <property type="entry name" value="TRANSMEMBRANE AND COILED-COIL DOMAIN-CONTAINING PROTEIN 4 TMCO4"/>
    <property type="match status" value="1"/>
</dbReference>
<dbReference type="PANTHER" id="PTHR17920:SF3">
    <property type="entry name" value="TRANSMEMBRANE AND COILED-COIL DOMAIN-CONTAINING PROTEIN 4"/>
    <property type="match status" value="1"/>
</dbReference>
<keyword evidence="4 7" id="KW-1133">Transmembrane helix</keyword>
<dbReference type="Pfam" id="PF05277">
    <property type="entry name" value="DUF726"/>
    <property type="match status" value="1"/>
</dbReference>
<dbReference type="OMA" id="PIQDENW"/>
<feature type="compositionally biased region" description="Basic and acidic residues" evidence="6">
    <location>
        <begin position="193"/>
        <end position="205"/>
    </location>
</feature>
<dbReference type="Gramene" id="ESR38795">
    <property type="protein sequence ID" value="ESR38795"/>
    <property type="gene ID" value="CICLE_v10025097mg"/>
</dbReference>
<protein>
    <recommendedName>
        <fullName evidence="10">Transmembrane and coiled-coil domain-containing protein 4</fullName>
    </recommendedName>
</protein>
<evidence type="ECO:0000256" key="2">
    <source>
        <dbReference type="ARBA" id="ARBA00009824"/>
    </source>
</evidence>
<evidence type="ECO:0000256" key="7">
    <source>
        <dbReference type="SAM" id="Phobius"/>
    </source>
</evidence>
<sequence>MTTTSFLSPTQRYAAGALFAIALHQAQNNQTRPLGLPSEDDSNMERSSSSSSSDSVAEDPELWVHENSGLLRPVFRFLDIDSAAWSGLEETAGCFPAKHHIGAFLRLLSEEAGDGSAQSSDQEFALSKAVDATAVSLEADSETSKSKKEKHREYENECREKCSTGKKQSHSDMENGDRKTQQETDSNLAGTEDSPHESGSKFDERPIEEEAVLSYQRKVTVLYELLSACLADIPQHDKKCTRQRTGYDSRHRVALRLLATWLDIKWIKMEAVEMMVASSAMAVRKAEASKEEEATSSESKWAKWKRGGIIGAAALTGGTLMAITGGLAAPAIAAGFSALAPTLGTLIPVIGASGFAAAASAAGTVAGSVAVAASFGAAGAGLTGSKMARRIGSVDEFEFKAIGENQNQGRLAVEILISGVVFDQEDFVRPWEGQNDNMERYVLQWESKNLIAVSTAIQDWLTSRIAMELMKQGAMMTVLKTLLAALAWPATLVFAADLIDSKWTIAVDRSDKAGKLLAEVLMQGLQGYRPVTLIGYSLGARVIFKCLENLAENECNAGIVERVVLLGAPISIKDQNWEAVRKMVAGRFINCYATNDWTLAIAFRASLLSQGLAGIQPINGLGIENIDVTHLIEGHSSYLWASQLILERLELDTYYPVFRRAP</sequence>
<dbReference type="KEGG" id="cic:CICLE_v10025097mg"/>
<keyword evidence="3 7" id="KW-0812">Transmembrane</keyword>
<reference evidence="8 9" key="1">
    <citation type="submission" date="2013-10" db="EMBL/GenBank/DDBJ databases">
        <authorList>
            <consortium name="International Citrus Genome Consortium"/>
            <person name="Jenkins J."/>
            <person name="Schmutz J."/>
            <person name="Prochnik S."/>
            <person name="Rokhsar D."/>
            <person name="Gmitter F."/>
            <person name="Ollitrault P."/>
            <person name="Machado M."/>
            <person name="Talon M."/>
            <person name="Wincker P."/>
            <person name="Jaillon O."/>
            <person name="Morgante M."/>
        </authorList>
    </citation>
    <scope>NUCLEOTIDE SEQUENCE</scope>
    <source>
        <strain evidence="9">cv. Clemenules</strain>
    </source>
</reference>
<feature type="compositionally biased region" description="Low complexity" evidence="6">
    <location>
        <begin position="45"/>
        <end position="55"/>
    </location>
</feature>
<accession>V4SNZ5</accession>
<keyword evidence="5 7" id="KW-0472">Membrane</keyword>